<evidence type="ECO:0000256" key="6">
    <source>
        <dbReference type="PROSITE-ProRule" id="PRU10007"/>
    </source>
</evidence>
<dbReference type="InterPro" id="IPR016162">
    <property type="entry name" value="Ald_DH_N"/>
</dbReference>
<dbReference type="Pfam" id="PF00171">
    <property type="entry name" value="Aldedh"/>
    <property type="match status" value="1"/>
</dbReference>
<dbReference type="PROSITE" id="PS00070">
    <property type="entry name" value="ALDEHYDE_DEHYDR_CYS"/>
    <property type="match status" value="1"/>
</dbReference>
<evidence type="ECO:0000313" key="9">
    <source>
        <dbReference type="EMBL" id="XDV56254.1"/>
    </source>
</evidence>
<dbReference type="InterPro" id="IPR012394">
    <property type="entry name" value="Aldehyde_DH_NAD(P)"/>
</dbReference>
<reference evidence="9" key="1">
    <citation type="submission" date="2024-08" db="EMBL/GenBank/DDBJ databases">
        <authorList>
            <person name="Chaddad Z."/>
            <person name="Lamrabet M."/>
            <person name="Bouhnik O."/>
            <person name="Alami S."/>
            <person name="Wipf D."/>
            <person name="Courty P.E."/>
            <person name="Missbah El Idrissi M."/>
        </authorList>
    </citation>
    <scope>NUCLEOTIDE SEQUENCE</scope>
    <source>
        <strain evidence="9">LLZ17</strain>
    </source>
</reference>
<dbReference type="GO" id="GO:0005737">
    <property type="term" value="C:cytoplasm"/>
    <property type="evidence" value="ECO:0007669"/>
    <property type="project" value="TreeGrafter"/>
</dbReference>
<dbReference type="GO" id="GO:0006081">
    <property type="term" value="P:aldehyde metabolic process"/>
    <property type="evidence" value="ECO:0007669"/>
    <property type="project" value="InterPro"/>
</dbReference>
<evidence type="ECO:0000259" key="8">
    <source>
        <dbReference type="Pfam" id="PF00171"/>
    </source>
</evidence>
<protein>
    <recommendedName>
        <fullName evidence="4">Aldehyde dehydrogenase</fullName>
    </recommendedName>
</protein>
<proteinExistence type="inferred from homology"/>
<keyword evidence="3" id="KW-0520">NAD</keyword>
<dbReference type="FunFam" id="3.40.605.10:FF:000004">
    <property type="entry name" value="Aldehyde dehydrogenase"/>
    <property type="match status" value="1"/>
</dbReference>
<dbReference type="EMBL" id="CP165734">
    <property type="protein sequence ID" value="XDV56254.1"/>
    <property type="molecule type" value="Genomic_DNA"/>
</dbReference>
<comment type="similarity">
    <text evidence="1 4 7">Belongs to the aldehyde dehydrogenase family.</text>
</comment>
<dbReference type="SUPFAM" id="SSF53720">
    <property type="entry name" value="ALDH-like"/>
    <property type="match status" value="1"/>
</dbReference>
<evidence type="ECO:0000256" key="5">
    <source>
        <dbReference type="PIRSR" id="PIRSR036492-1"/>
    </source>
</evidence>
<dbReference type="RefSeq" id="WP_369720703.1">
    <property type="nucleotide sequence ID" value="NZ_CP165734.1"/>
</dbReference>
<dbReference type="PANTHER" id="PTHR43570:SF20">
    <property type="entry name" value="ALDEHYDE DEHYDROGENASE ALDX-RELATED"/>
    <property type="match status" value="1"/>
</dbReference>
<name>A0AB39XE38_9BRAD</name>
<evidence type="ECO:0000256" key="3">
    <source>
        <dbReference type="ARBA" id="ARBA00023027"/>
    </source>
</evidence>
<dbReference type="Gene3D" id="3.40.605.10">
    <property type="entry name" value="Aldehyde Dehydrogenase, Chain A, domain 1"/>
    <property type="match status" value="1"/>
</dbReference>
<dbReference type="InterPro" id="IPR029510">
    <property type="entry name" value="Ald_DH_CS_GLU"/>
</dbReference>
<dbReference type="GO" id="GO:0004029">
    <property type="term" value="F:aldehyde dehydrogenase (NAD+) activity"/>
    <property type="evidence" value="ECO:0007669"/>
    <property type="project" value="TreeGrafter"/>
</dbReference>
<dbReference type="InterPro" id="IPR016160">
    <property type="entry name" value="Ald_DH_CS_CYS"/>
</dbReference>
<dbReference type="InterPro" id="IPR016163">
    <property type="entry name" value="Ald_DH_C"/>
</dbReference>
<dbReference type="PROSITE" id="PS00687">
    <property type="entry name" value="ALDEHYDE_DEHYDR_GLU"/>
    <property type="match status" value="1"/>
</dbReference>
<gene>
    <name evidence="9" type="ORF">AB8Z38_26675</name>
</gene>
<evidence type="ECO:0000256" key="1">
    <source>
        <dbReference type="ARBA" id="ARBA00009986"/>
    </source>
</evidence>
<evidence type="ECO:0000256" key="2">
    <source>
        <dbReference type="ARBA" id="ARBA00023002"/>
    </source>
</evidence>
<dbReference type="PANTHER" id="PTHR43570">
    <property type="entry name" value="ALDEHYDE DEHYDROGENASE"/>
    <property type="match status" value="1"/>
</dbReference>
<dbReference type="FunFam" id="3.40.309.10:FF:000003">
    <property type="entry name" value="Aldehyde dehydrogenase"/>
    <property type="match status" value="1"/>
</dbReference>
<feature type="domain" description="Aldehyde dehydrogenase" evidence="8">
    <location>
        <begin position="29"/>
        <end position="458"/>
    </location>
</feature>
<dbReference type="InterPro" id="IPR016161">
    <property type="entry name" value="Ald_DH/histidinol_DH"/>
</dbReference>
<feature type="active site" evidence="5">
    <location>
        <position position="267"/>
    </location>
</feature>
<dbReference type="PIRSF" id="PIRSF036492">
    <property type="entry name" value="ALDH"/>
    <property type="match status" value="1"/>
</dbReference>
<feature type="active site" evidence="5 6">
    <location>
        <position position="233"/>
    </location>
</feature>
<keyword evidence="2 4" id="KW-0560">Oxidoreductase</keyword>
<accession>A0AB39XE38</accession>
<organism evidence="9">
    <name type="scientific">Bradyrhizobium sp. LLZ17</name>
    <dbReference type="NCBI Taxonomy" id="3239388"/>
    <lineage>
        <taxon>Bacteria</taxon>
        <taxon>Pseudomonadati</taxon>
        <taxon>Pseudomonadota</taxon>
        <taxon>Alphaproteobacteria</taxon>
        <taxon>Hyphomicrobiales</taxon>
        <taxon>Nitrobacteraceae</taxon>
        <taxon>Bradyrhizobium</taxon>
    </lineage>
</organism>
<dbReference type="Gene3D" id="3.40.309.10">
    <property type="entry name" value="Aldehyde Dehydrogenase, Chain A, domain 2"/>
    <property type="match status" value="1"/>
</dbReference>
<dbReference type="AlphaFoldDB" id="A0AB39XE38"/>
<dbReference type="CDD" id="cd07133">
    <property type="entry name" value="ALDH_CALDH_CalB"/>
    <property type="match status" value="1"/>
</dbReference>
<sequence length="490" mass="53495">MELSMDHQILDQTLDQSPTSAAQLALADAFHAMTARSRAEPAPDLAERLDRLARLRAVVAENEERFRQAISADFGHRCAVETNIAETMMVFSEIRHAAKHLKAWMAPQRVATALQFLPARNRLIPQPLGVVGIIAPWNYPLQLTLAPAIGAIAAGNRVIIKPSELVPHFAGLLKEIVAAKFDASELLVTGVEDDIAKAFASLPFDHLVFTGSTRVGRLVAEAAGRNLTPVTLELGGKSPAIIDASADLEEAAERIAYGKLLNAGQTCIAPDYVLVPEGALQAFAEKLRAQMRRMFGTDPANKDYTSIISDRHYARLEGLVADAAQRGAKILQPATPDDPNWKAHRKFPPTLIVNATEAMAVMQEEIFGPVLPVLGYRHPADAIAFVNARDRPLALYWFGKNSDARDEVLARTISGGVTINDCLFHFAQINQPMGGVGASGSGAYHGEWGFRTFSKLKPVFHRSKLNRLADLYPPYGGKIARLEKLMRFMS</sequence>
<evidence type="ECO:0000256" key="7">
    <source>
        <dbReference type="RuleBase" id="RU003345"/>
    </source>
</evidence>
<evidence type="ECO:0000256" key="4">
    <source>
        <dbReference type="PIRNR" id="PIRNR036492"/>
    </source>
</evidence>
<dbReference type="InterPro" id="IPR015590">
    <property type="entry name" value="Aldehyde_DH_dom"/>
</dbReference>